<sequence length="156" mass="17450">MTLETKTKLNPETLASVQELFKINVDSRDTFQELADATANASVAIMFRELASERNRNVAELESLMNFNREKPDDTVSVVGTYHRFVIGLRSALGAGTATMLSEAESAEENIQQKYEEVLKREPGSAVSDILHRQYSGVRAAHERVRAIRDAHRRAS</sequence>
<dbReference type="InterPro" id="IPR019052">
    <property type="entry name" value="DUF2383"/>
</dbReference>
<accession>A0A7V8V2B0</accession>
<dbReference type="SUPFAM" id="SSF47240">
    <property type="entry name" value="Ferritin-like"/>
    <property type="match status" value="1"/>
</dbReference>
<dbReference type="AlphaFoldDB" id="A0A7V8V2B0"/>
<dbReference type="EMBL" id="JABRWO010000002">
    <property type="protein sequence ID" value="MBA2113610.1"/>
    <property type="molecule type" value="Genomic_DNA"/>
</dbReference>
<dbReference type="NCBIfam" id="TIGR02284">
    <property type="entry name" value="PA2169 family four-helix-bundle protein"/>
    <property type="match status" value="1"/>
</dbReference>
<keyword evidence="3" id="KW-1185">Reference proteome</keyword>
<organism evidence="2 3">
    <name type="scientific">Bremerella alba</name>
    <dbReference type="NCBI Taxonomy" id="980252"/>
    <lineage>
        <taxon>Bacteria</taxon>
        <taxon>Pseudomonadati</taxon>
        <taxon>Planctomycetota</taxon>
        <taxon>Planctomycetia</taxon>
        <taxon>Pirellulales</taxon>
        <taxon>Pirellulaceae</taxon>
        <taxon>Bremerella</taxon>
    </lineage>
</organism>
<name>A0A7V8V2B0_9BACT</name>
<evidence type="ECO:0000313" key="2">
    <source>
        <dbReference type="EMBL" id="MBA2113610.1"/>
    </source>
</evidence>
<dbReference type="InterPro" id="IPR016920">
    <property type="entry name" value="UCP029477"/>
</dbReference>
<evidence type="ECO:0000259" key="1">
    <source>
        <dbReference type="Pfam" id="PF09537"/>
    </source>
</evidence>
<reference evidence="2 3" key="1">
    <citation type="submission" date="2020-05" db="EMBL/GenBank/DDBJ databases">
        <title>Bremerella alba sp. nov., a novel planctomycete isolated from the surface of the macroalga Fucus spiralis.</title>
        <authorList>
            <person name="Godinho O."/>
            <person name="Botelho R."/>
            <person name="Albuquerque L."/>
            <person name="Wiegand S."/>
            <person name="Da Costa M.S."/>
            <person name="Lobo-Da-Cunha A."/>
            <person name="Jogler C."/>
            <person name="Lage O.M."/>
        </authorList>
    </citation>
    <scope>NUCLEOTIDE SEQUENCE [LARGE SCALE GENOMIC DNA]</scope>
    <source>
        <strain evidence="2 3">FF15</strain>
    </source>
</reference>
<dbReference type="InterPro" id="IPR009078">
    <property type="entry name" value="Ferritin-like_SF"/>
</dbReference>
<dbReference type="InterPro" id="IPR012347">
    <property type="entry name" value="Ferritin-like"/>
</dbReference>
<feature type="domain" description="DUF2383" evidence="1">
    <location>
        <begin position="13"/>
        <end position="120"/>
    </location>
</feature>
<protein>
    <recommendedName>
        <fullName evidence="1">DUF2383 domain-containing protein</fullName>
    </recommendedName>
</protein>
<proteinExistence type="predicted"/>
<dbReference type="Proteomes" id="UP000551616">
    <property type="component" value="Unassembled WGS sequence"/>
</dbReference>
<gene>
    <name evidence="2" type="ORF">HOV93_07600</name>
</gene>
<comment type="caution">
    <text evidence="2">The sequence shown here is derived from an EMBL/GenBank/DDBJ whole genome shotgun (WGS) entry which is preliminary data.</text>
</comment>
<dbReference type="PIRSF" id="PIRSF029477">
    <property type="entry name" value="UCP029477"/>
    <property type="match status" value="1"/>
</dbReference>
<dbReference type="Pfam" id="PF09537">
    <property type="entry name" value="DUF2383"/>
    <property type="match status" value="1"/>
</dbReference>
<dbReference type="Gene3D" id="1.20.1260.10">
    <property type="match status" value="1"/>
</dbReference>
<evidence type="ECO:0000313" key="3">
    <source>
        <dbReference type="Proteomes" id="UP000551616"/>
    </source>
</evidence>
<dbReference type="InterPro" id="IPR011971">
    <property type="entry name" value="CHP02284"/>
</dbReference>